<comment type="caution">
    <text evidence="2">The sequence shown here is derived from an EMBL/GenBank/DDBJ whole genome shotgun (WGS) entry which is preliminary data.</text>
</comment>
<evidence type="ECO:0000313" key="2">
    <source>
        <dbReference type="EMBL" id="KAL3830127.1"/>
    </source>
</evidence>
<keyword evidence="1" id="KW-0732">Signal</keyword>
<keyword evidence="3" id="KW-1185">Reference proteome</keyword>
<accession>A0ABD3SZT1</accession>
<name>A0ABD3SZT1_9LAMI</name>
<evidence type="ECO:0000313" key="3">
    <source>
        <dbReference type="Proteomes" id="UP001634393"/>
    </source>
</evidence>
<organism evidence="2 3">
    <name type="scientific">Penstemon smallii</name>
    <dbReference type="NCBI Taxonomy" id="265156"/>
    <lineage>
        <taxon>Eukaryota</taxon>
        <taxon>Viridiplantae</taxon>
        <taxon>Streptophyta</taxon>
        <taxon>Embryophyta</taxon>
        <taxon>Tracheophyta</taxon>
        <taxon>Spermatophyta</taxon>
        <taxon>Magnoliopsida</taxon>
        <taxon>eudicotyledons</taxon>
        <taxon>Gunneridae</taxon>
        <taxon>Pentapetalae</taxon>
        <taxon>asterids</taxon>
        <taxon>lamiids</taxon>
        <taxon>Lamiales</taxon>
        <taxon>Plantaginaceae</taxon>
        <taxon>Cheloneae</taxon>
        <taxon>Penstemon</taxon>
    </lineage>
</organism>
<proteinExistence type="predicted"/>
<gene>
    <name evidence="2" type="ORF">ACJIZ3_018929</name>
</gene>
<evidence type="ECO:0000256" key="1">
    <source>
        <dbReference type="SAM" id="SignalP"/>
    </source>
</evidence>
<protein>
    <recommendedName>
        <fullName evidence="4">Secreted protein</fullName>
    </recommendedName>
</protein>
<reference evidence="2 3" key="1">
    <citation type="submission" date="2024-12" db="EMBL/GenBank/DDBJ databases">
        <title>The unique morphological basis and parallel evolutionary history of personate flowers in Penstemon.</title>
        <authorList>
            <person name="Depatie T.H."/>
            <person name="Wessinger C.A."/>
        </authorList>
    </citation>
    <scope>NUCLEOTIDE SEQUENCE [LARGE SCALE GENOMIC DNA]</scope>
    <source>
        <strain evidence="2">WTNN_2</strain>
        <tissue evidence="2">Leaf</tissue>
    </source>
</reference>
<evidence type="ECO:0008006" key="4">
    <source>
        <dbReference type="Google" id="ProtNLM"/>
    </source>
</evidence>
<dbReference type="Proteomes" id="UP001634393">
    <property type="component" value="Unassembled WGS sequence"/>
</dbReference>
<dbReference type="EMBL" id="JBJXBP010000005">
    <property type="protein sequence ID" value="KAL3830127.1"/>
    <property type="molecule type" value="Genomic_DNA"/>
</dbReference>
<feature type="signal peptide" evidence="1">
    <location>
        <begin position="1"/>
        <end position="17"/>
    </location>
</feature>
<sequence length="85" mass="9272">MAMILLFSGATLLSAAANSPTPPEKPSAVETCVKLAFDPPPEPQPLMKRLLCKDLLREIGHSYKITGIGCILARFGSILREKYLM</sequence>
<feature type="chain" id="PRO_5044848649" description="Secreted protein" evidence="1">
    <location>
        <begin position="18"/>
        <end position="85"/>
    </location>
</feature>
<dbReference type="AlphaFoldDB" id="A0ABD3SZT1"/>